<evidence type="ECO:0000256" key="9">
    <source>
        <dbReference type="ARBA" id="ARBA00023237"/>
    </source>
</evidence>
<keyword evidence="3 10" id="KW-1134">Transmembrane beta strand</keyword>
<evidence type="ECO:0000256" key="4">
    <source>
        <dbReference type="ARBA" id="ARBA00022692"/>
    </source>
</evidence>
<keyword evidence="6 11" id="KW-0798">TonB box</keyword>
<dbReference type="Pfam" id="PF00593">
    <property type="entry name" value="TonB_dep_Rec_b-barrel"/>
    <property type="match status" value="1"/>
</dbReference>
<evidence type="ECO:0000256" key="6">
    <source>
        <dbReference type="ARBA" id="ARBA00023077"/>
    </source>
</evidence>
<dbReference type="PROSITE" id="PS52016">
    <property type="entry name" value="TONB_DEPENDENT_REC_3"/>
    <property type="match status" value="1"/>
</dbReference>
<dbReference type="RefSeq" id="WP_200269991.1">
    <property type="nucleotide sequence ID" value="NZ_JAENIJ010000012.1"/>
</dbReference>
<keyword evidence="8 14" id="KW-0675">Receptor</keyword>
<keyword evidence="2 10" id="KW-0813">Transport</keyword>
<comment type="caution">
    <text evidence="14">The sequence shown here is derived from an EMBL/GenBank/DDBJ whole genome shotgun (WGS) entry which is preliminary data.</text>
</comment>
<evidence type="ECO:0000256" key="8">
    <source>
        <dbReference type="ARBA" id="ARBA00023170"/>
    </source>
</evidence>
<dbReference type="GO" id="GO:0044718">
    <property type="term" value="P:siderophore transmembrane transport"/>
    <property type="evidence" value="ECO:0007669"/>
    <property type="project" value="TreeGrafter"/>
</dbReference>
<dbReference type="Gene3D" id="2.170.130.10">
    <property type="entry name" value="TonB-dependent receptor, plug domain"/>
    <property type="match status" value="1"/>
</dbReference>
<keyword evidence="4 10" id="KW-0812">Transmembrane</keyword>
<dbReference type="AlphaFoldDB" id="A0A934SB42"/>
<evidence type="ECO:0000256" key="2">
    <source>
        <dbReference type="ARBA" id="ARBA00022448"/>
    </source>
</evidence>
<feature type="domain" description="TonB-dependent receptor-like beta-barrel" evidence="12">
    <location>
        <begin position="276"/>
        <end position="641"/>
    </location>
</feature>
<dbReference type="Gene3D" id="2.40.170.20">
    <property type="entry name" value="TonB-dependent receptor, beta-barrel domain"/>
    <property type="match status" value="1"/>
</dbReference>
<keyword evidence="15" id="KW-1185">Reference proteome</keyword>
<feature type="domain" description="TonB-dependent receptor plug" evidence="13">
    <location>
        <begin position="53"/>
        <end position="163"/>
    </location>
</feature>
<evidence type="ECO:0000313" key="14">
    <source>
        <dbReference type="EMBL" id="MBK1882654.1"/>
    </source>
</evidence>
<evidence type="ECO:0000256" key="3">
    <source>
        <dbReference type="ARBA" id="ARBA00022452"/>
    </source>
</evidence>
<keyword evidence="7 10" id="KW-0472">Membrane</keyword>
<dbReference type="InterPro" id="IPR000531">
    <property type="entry name" value="Beta-barrel_TonB"/>
</dbReference>
<dbReference type="GO" id="GO:0009279">
    <property type="term" value="C:cell outer membrane"/>
    <property type="evidence" value="ECO:0007669"/>
    <property type="project" value="UniProtKB-SubCell"/>
</dbReference>
<organism evidence="14 15">
    <name type="scientific">Luteolibacter pohnpeiensis</name>
    <dbReference type="NCBI Taxonomy" id="454153"/>
    <lineage>
        <taxon>Bacteria</taxon>
        <taxon>Pseudomonadati</taxon>
        <taxon>Verrucomicrobiota</taxon>
        <taxon>Verrucomicrobiia</taxon>
        <taxon>Verrucomicrobiales</taxon>
        <taxon>Verrucomicrobiaceae</taxon>
        <taxon>Luteolibacter</taxon>
    </lineage>
</organism>
<evidence type="ECO:0000313" key="15">
    <source>
        <dbReference type="Proteomes" id="UP000603141"/>
    </source>
</evidence>
<proteinExistence type="inferred from homology"/>
<evidence type="ECO:0000256" key="7">
    <source>
        <dbReference type="ARBA" id="ARBA00023136"/>
    </source>
</evidence>
<keyword evidence="5" id="KW-0732">Signal</keyword>
<reference evidence="14" key="1">
    <citation type="submission" date="2021-01" db="EMBL/GenBank/DDBJ databases">
        <title>Modified the classification status of verrucomicrobia.</title>
        <authorList>
            <person name="Feng X."/>
        </authorList>
    </citation>
    <scope>NUCLEOTIDE SEQUENCE</scope>
    <source>
        <strain evidence="14">KCTC 22041</strain>
    </source>
</reference>
<name>A0A934SB42_9BACT</name>
<evidence type="ECO:0000256" key="5">
    <source>
        <dbReference type="ARBA" id="ARBA00022729"/>
    </source>
</evidence>
<dbReference type="InterPro" id="IPR037066">
    <property type="entry name" value="Plug_dom_sf"/>
</dbReference>
<dbReference type="EMBL" id="JAENIJ010000012">
    <property type="protein sequence ID" value="MBK1882654.1"/>
    <property type="molecule type" value="Genomic_DNA"/>
</dbReference>
<keyword evidence="9 10" id="KW-0998">Cell outer membrane</keyword>
<dbReference type="InterPro" id="IPR039426">
    <property type="entry name" value="TonB-dep_rcpt-like"/>
</dbReference>
<dbReference type="SUPFAM" id="SSF56935">
    <property type="entry name" value="Porins"/>
    <property type="match status" value="1"/>
</dbReference>
<accession>A0A934SB42</accession>
<dbReference type="PANTHER" id="PTHR30069">
    <property type="entry name" value="TONB-DEPENDENT OUTER MEMBRANE RECEPTOR"/>
    <property type="match status" value="1"/>
</dbReference>
<protein>
    <submittedName>
        <fullName evidence="14">TonB-dependent receptor</fullName>
    </submittedName>
</protein>
<evidence type="ECO:0000256" key="11">
    <source>
        <dbReference type="RuleBase" id="RU003357"/>
    </source>
</evidence>
<comment type="subcellular location">
    <subcellularLocation>
        <location evidence="1 10">Cell outer membrane</location>
        <topology evidence="1 10">Multi-pass membrane protein</topology>
    </subcellularLocation>
</comment>
<evidence type="ECO:0000256" key="1">
    <source>
        <dbReference type="ARBA" id="ARBA00004571"/>
    </source>
</evidence>
<dbReference type="Pfam" id="PF07715">
    <property type="entry name" value="Plug"/>
    <property type="match status" value="1"/>
</dbReference>
<sequence>MKTFPSNTLIVSLGFAASLQAQTSESLQDLVVTASKPEKSLTVASADLAKKELAETPGGTEVIEAERFLTGRASTLADTFALSPGVVAQSRFGSDEARISIRGSGLQRTFHGRGIRVLQDGIPINLADGGFDMQAIDPLAADYVTVLRGSNALSLGSSTLGGAINYVSATGLSDPGGSFRIEAGSYDYLRTRIAAGMSEGDLDGYFSLSEAYQSGFRDHAQQNAQRLFSNFGWKISDDAESRIYFNAVRTVSELPGNLTKAELKDNPRSADPSAISQDTHRDYELYRLGNKTVFQNGPNTFEFIASYSYKDLDHPLSFGVVDQLSNDLMLGTTFTDKSDFFGRENQFQSGLYLTRGEINSATLQNLSGHRGNLTAYSEQTATNLEFFAEDQLALGYGFTGVLGATAAHTRRENETQLGSAASYDRIYNDFSPKFGVRWDAENYQIYGNVSSSFEPPSFSETNGSLSPNKAQTADTIELGTRGHHGAFRWDADIYHSEIKNEFLALNDASGNPLGTTNADRTLHQGVEFFAEGDLLGTPLDQVAENRLFLRGAWTYGRFKFDGDETYGDNTIAGLPPHLIRGELIWQNQIGWYAGPTFEWVPVKSYVDHANTSSADPYALLGFKIGRRLDSGLSWFIEAKNLTDKKYAATTAVIADANGSDTRNFLPGDGRSVFAGIEFKW</sequence>
<dbReference type="Proteomes" id="UP000603141">
    <property type="component" value="Unassembled WGS sequence"/>
</dbReference>
<dbReference type="InterPro" id="IPR012910">
    <property type="entry name" value="Plug_dom"/>
</dbReference>
<dbReference type="GO" id="GO:0015344">
    <property type="term" value="F:siderophore uptake transmembrane transporter activity"/>
    <property type="evidence" value="ECO:0007669"/>
    <property type="project" value="TreeGrafter"/>
</dbReference>
<evidence type="ECO:0000259" key="12">
    <source>
        <dbReference type="Pfam" id="PF00593"/>
    </source>
</evidence>
<dbReference type="PANTHER" id="PTHR30069:SF29">
    <property type="entry name" value="HEMOGLOBIN AND HEMOGLOBIN-HAPTOGLOBIN-BINDING PROTEIN 1-RELATED"/>
    <property type="match status" value="1"/>
</dbReference>
<evidence type="ECO:0000259" key="13">
    <source>
        <dbReference type="Pfam" id="PF07715"/>
    </source>
</evidence>
<comment type="similarity">
    <text evidence="10 11">Belongs to the TonB-dependent receptor family.</text>
</comment>
<dbReference type="InterPro" id="IPR036942">
    <property type="entry name" value="Beta-barrel_TonB_sf"/>
</dbReference>
<gene>
    <name evidence="14" type="ORF">JIN85_09515</name>
</gene>
<evidence type="ECO:0000256" key="10">
    <source>
        <dbReference type="PROSITE-ProRule" id="PRU01360"/>
    </source>
</evidence>